<gene>
    <name evidence="14" type="ORF">CHIRRI_LOCUS6299</name>
</gene>
<evidence type="ECO:0000256" key="11">
    <source>
        <dbReference type="SAM" id="MobiDB-lite"/>
    </source>
</evidence>
<keyword evidence="15" id="KW-1185">Reference proteome</keyword>
<dbReference type="SMART" id="SM00382">
    <property type="entry name" value="AAA"/>
    <property type="match status" value="1"/>
</dbReference>
<dbReference type="Pfam" id="PF01061">
    <property type="entry name" value="ABC2_membrane"/>
    <property type="match status" value="1"/>
</dbReference>
<dbReference type="InterPro" id="IPR003439">
    <property type="entry name" value="ABC_transporter-like_ATP-bd"/>
</dbReference>
<keyword evidence="3" id="KW-0813">Transport</keyword>
<dbReference type="InterPro" id="IPR050352">
    <property type="entry name" value="ABCG_transporters"/>
</dbReference>
<feature type="transmembrane region" description="Helical" evidence="12">
    <location>
        <begin position="643"/>
        <end position="665"/>
    </location>
</feature>
<organism evidence="14 15">
    <name type="scientific">Chironomus riparius</name>
    <dbReference type="NCBI Taxonomy" id="315576"/>
    <lineage>
        <taxon>Eukaryota</taxon>
        <taxon>Metazoa</taxon>
        <taxon>Ecdysozoa</taxon>
        <taxon>Arthropoda</taxon>
        <taxon>Hexapoda</taxon>
        <taxon>Insecta</taxon>
        <taxon>Pterygota</taxon>
        <taxon>Neoptera</taxon>
        <taxon>Endopterygota</taxon>
        <taxon>Diptera</taxon>
        <taxon>Nematocera</taxon>
        <taxon>Chironomoidea</taxon>
        <taxon>Chironomidae</taxon>
        <taxon>Chironominae</taxon>
        <taxon>Chironomus</taxon>
    </lineage>
</organism>
<evidence type="ECO:0000259" key="13">
    <source>
        <dbReference type="PROSITE" id="PS50893"/>
    </source>
</evidence>
<dbReference type="PANTHER" id="PTHR48041:SF129">
    <property type="entry name" value="PROTEIN WHITE"/>
    <property type="match status" value="1"/>
</dbReference>
<accession>A0A9N9RRC6</accession>
<evidence type="ECO:0000256" key="2">
    <source>
        <dbReference type="ARBA" id="ARBA00005814"/>
    </source>
</evidence>
<proteinExistence type="inferred from homology"/>
<dbReference type="GO" id="GO:0140359">
    <property type="term" value="F:ABC-type transporter activity"/>
    <property type="evidence" value="ECO:0007669"/>
    <property type="project" value="InterPro"/>
</dbReference>
<evidence type="ECO:0000256" key="3">
    <source>
        <dbReference type="ARBA" id="ARBA00022448"/>
    </source>
</evidence>
<feature type="transmembrane region" description="Helical" evidence="12">
    <location>
        <begin position="424"/>
        <end position="442"/>
    </location>
</feature>
<dbReference type="GO" id="GO:0016887">
    <property type="term" value="F:ATP hydrolysis activity"/>
    <property type="evidence" value="ECO:0007669"/>
    <property type="project" value="InterPro"/>
</dbReference>
<feature type="transmembrane region" description="Helical" evidence="12">
    <location>
        <begin position="559"/>
        <end position="581"/>
    </location>
</feature>
<dbReference type="GO" id="GO:0030659">
    <property type="term" value="C:cytoplasmic vesicle membrane"/>
    <property type="evidence" value="ECO:0007669"/>
    <property type="project" value="TreeGrafter"/>
</dbReference>
<dbReference type="InterPro" id="IPR027417">
    <property type="entry name" value="P-loop_NTPase"/>
</dbReference>
<feature type="domain" description="ABC transporter" evidence="13">
    <location>
        <begin position="83"/>
        <end position="326"/>
    </location>
</feature>
<dbReference type="Proteomes" id="UP001153620">
    <property type="component" value="Chromosome 2"/>
</dbReference>
<keyword evidence="9 12" id="KW-0472">Membrane</keyword>
<dbReference type="GO" id="GO:0031409">
    <property type="term" value="F:pigment binding"/>
    <property type="evidence" value="ECO:0007669"/>
    <property type="project" value="UniProtKB-KW"/>
</dbReference>
<dbReference type="NCBIfam" id="TIGR00955">
    <property type="entry name" value="3a01204"/>
    <property type="match status" value="1"/>
</dbReference>
<evidence type="ECO:0000256" key="8">
    <source>
        <dbReference type="ARBA" id="ARBA00022989"/>
    </source>
</evidence>
<dbReference type="InterPro" id="IPR003593">
    <property type="entry name" value="AAA+_ATPase"/>
</dbReference>
<comment type="similarity">
    <text evidence="2">Belongs to the ABC transporter superfamily. ABCG family. Eye pigment precursor importer (TC 3.A.1.204) subfamily.</text>
</comment>
<dbReference type="InterPro" id="IPR013525">
    <property type="entry name" value="ABC2_TM"/>
</dbReference>
<reference evidence="14" key="2">
    <citation type="submission" date="2022-10" db="EMBL/GenBank/DDBJ databases">
        <authorList>
            <consortium name="ENA_rothamsted_submissions"/>
            <consortium name="culmorum"/>
            <person name="King R."/>
        </authorList>
    </citation>
    <scope>NUCLEOTIDE SEQUENCE</scope>
</reference>
<evidence type="ECO:0000256" key="4">
    <source>
        <dbReference type="ARBA" id="ARBA00022474"/>
    </source>
</evidence>
<dbReference type="Pfam" id="PF19055">
    <property type="entry name" value="ABC2_membrane_7"/>
    <property type="match status" value="1"/>
</dbReference>
<keyword evidence="5 12" id="KW-0812">Transmembrane</keyword>
<feature type="region of interest" description="Disordered" evidence="11">
    <location>
        <begin position="1"/>
        <end position="41"/>
    </location>
</feature>
<evidence type="ECO:0000256" key="10">
    <source>
        <dbReference type="ARBA" id="ARBA00039188"/>
    </source>
</evidence>
<evidence type="ECO:0000256" key="9">
    <source>
        <dbReference type="ARBA" id="ARBA00023136"/>
    </source>
</evidence>
<feature type="compositionally biased region" description="Polar residues" evidence="11">
    <location>
        <begin position="28"/>
        <end position="41"/>
    </location>
</feature>
<dbReference type="EMBL" id="OU895878">
    <property type="protein sequence ID" value="CAG9803399.1"/>
    <property type="molecule type" value="Genomic_DNA"/>
</dbReference>
<keyword evidence="7" id="KW-0067">ATP-binding</keyword>
<protein>
    <recommendedName>
        <fullName evidence="10">Protein white</fullName>
    </recommendedName>
</protein>
<keyword evidence="8 12" id="KW-1133">Transmembrane helix</keyword>
<feature type="transmembrane region" description="Helical" evidence="12">
    <location>
        <begin position="454"/>
        <end position="475"/>
    </location>
</feature>
<comment type="subcellular location">
    <subcellularLocation>
        <location evidence="1">Membrane</location>
        <topology evidence="1">Multi-pass membrane protein</topology>
    </subcellularLocation>
</comment>
<dbReference type="PROSITE" id="PS50893">
    <property type="entry name" value="ABC_TRANSPORTER_2"/>
    <property type="match status" value="1"/>
</dbReference>
<reference evidence="14" key="1">
    <citation type="submission" date="2022-01" db="EMBL/GenBank/DDBJ databases">
        <authorList>
            <person name="King R."/>
        </authorList>
    </citation>
    <scope>NUCLEOTIDE SEQUENCE</scope>
</reference>
<dbReference type="PANTHER" id="PTHR48041">
    <property type="entry name" value="ABC TRANSPORTER G FAMILY MEMBER 28"/>
    <property type="match status" value="1"/>
</dbReference>
<feature type="compositionally biased region" description="Acidic residues" evidence="11">
    <location>
        <begin position="7"/>
        <end position="20"/>
    </location>
</feature>
<dbReference type="GO" id="GO:0005886">
    <property type="term" value="C:plasma membrane"/>
    <property type="evidence" value="ECO:0007669"/>
    <property type="project" value="TreeGrafter"/>
</dbReference>
<evidence type="ECO:0000256" key="7">
    <source>
        <dbReference type="ARBA" id="ARBA00022840"/>
    </source>
</evidence>
<evidence type="ECO:0000313" key="14">
    <source>
        <dbReference type="EMBL" id="CAG9803399.1"/>
    </source>
</evidence>
<sequence>MLKYENDGDTVEDISDGSDDYSDKSALIPSSSGSGKSYGTDNNDTAISIEDRIVYSWKEIDVYGEQKVQASFWKRMKKKFCCCCTGNGKEFITRKHLLKNISGVAYSGELLAVLGASGAGKTTLMNSLCFRSPPGVKISPSSIRTINGVPVDPETIRSQSAYVQQDDLFIASLTAKEHLTFQAMLRMGREVPQSQKMARVSEVINELSLRKCANTIIGSPGRIKGISGGERKRLSFASETLTDPLILFCDEPTSGLDSFMALNVLQVLRKLAAKGKTIIITIHQPSSELFSMFDKILLIAEGRTAFLGTQHQATEFFDQLGLPCPVNYNPADFFVQILAIAPNKEQECRTTIKKICDSFAVSSIAEEINNVASKLATDEEVATRRLSNRKIQRFRASWLTQFHAITWRAWLSVLKEPMLVKVRLSQTIMVSLLIGVIFYGQILDQDGVMNINGALFLFLTNMTFQNVFSVINVFAAEQPIFIRESRARLYQASSYFMGKTLAELPLFLLIPILFTAISYPMIGLRGGWPYFMIAIGIVCLIANVSTSFGYLISCASSSISMALSIAPPVIIPFLIFGGFFLNAASVPDYFKWLSYFSWFRYGNEALMINQWDGIDDIMCTRNITCPTSGEIILETFNFTASNFWWDILALVGLIVILRVGAYLFLLSKSRSKE</sequence>
<evidence type="ECO:0000256" key="12">
    <source>
        <dbReference type="SAM" id="Phobius"/>
    </source>
</evidence>
<dbReference type="InterPro" id="IPR043926">
    <property type="entry name" value="ABCG_dom"/>
</dbReference>
<dbReference type="PROSITE" id="PS00211">
    <property type="entry name" value="ABC_TRANSPORTER_1"/>
    <property type="match status" value="1"/>
</dbReference>
<keyword evidence="4" id="KW-0608">Pigment</keyword>
<dbReference type="Gene3D" id="3.40.50.300">
    <property type="entry name" value="P-loop containing nucleotide triphosphate hydrolases"/>
    <property type="match status" value="1"/>
</dbReference>
<keyword evidence="6" id="KW-0547">Nucleotide-binding</keyword>
<dbReference type="SUPFAM" id="SSF52540">
    <property type="entry name" value="P-loop containing nucleoside triphosphate hydrolases"/>
    <property type="match status" value="1"/>
</dbReference>
<evidence type="ECO:0000256" key="1">
    <source>
        <dbReference type="ARBA" id="ARBA00004141"/>
    </source>
</evidence>
<evidence type="ECO:0000256" key="5">
    <source>
        <dbReference type="ARBA" id="ARBA00022692"/>
    </source>
</evidence>
<dbReference type="InterPro" id="IPR017871">
    <property type="entry name" value="ABC_transporter-like_CS"/>
</dbReference>
<dbReference type="Pfam" id="PF00005">
    <property type="entry name" value="ABC_tran"/>
    <property type="match status" value="1"/>
</dbReference>
<dbReference type="InterPro" id="IPR005284">
    <property type="entry name" value="Pigment_permease/Abcg"/>
</dbReference>
<evidence type="ECO:0000256" key="6">
    <source>
        <dbReference type="ARBA" id="ARBA00022741"/>
    </source>
</evidence>
<dbReference type="AlphaFoldDB" id="A0A9N9RRC6"/>
<dbReference type="FunFam" id="3.40.50.300:FF:001225">
    <property type="entry name" value="ATP-binding cassette sub-family G member"/>
    <property type="match status" value="1"/>
</dbReference>
<dbReference type="GO" id="GO:0005524">
    <property type="term" value="F:ATP binding"/>
    <property type="evidence" value="ECO:0007669"/>
    <property type="project" value="UniProtKB-KW"/>
</dbReference>
<feature type="transmembrane region" description="Helical" evidence="12">
    <location>
        <begin position="496"/>
        <end position="522"/>
    </location>
</feature>
<feature type="transmembrane region" description="Helical" evidence="12">
    <location>
        <begin position="528"/>
        <end position="552"/>
    </location>
</feature>
<name>A0A9N9RRC6_9DIPT</name>
<evidence type="ECO:0000313" key="15">
    <source>
        <dbReference type="Proteomes" id="UP001153620"/>
    </source>
</evidence>
<dbReference type="OrthoDB" id="66620at2759"/>